<dbReference type="AlphaFoldDB" id="A0A4Y7Q639"/>
<feature type="compositionally biased region" description="Basic residues" evidence="2">
    <location>
        <begin position="665"/>
        <end position="679"/>
    </location>
</feature>
<feature type="compositionally biased region" description="Basic and acidic residues" evidence="2">
    <location>
        <begin position="654"/>
        <end position="664"/>
    </location>
</feature>
<dbReference type="GO" id="GO:0030686">
    <property type="term" value="C:90S preribosome"/>
    <property type="evidence" value="ECO:0007669"/>
    <property type="project" value="TreeGrafter"/>
</dbReference>
<reference evidence="4 5" key="1">
    <citation type="submission" date="2018-06" db="EMBL/GenBank/DDBJ databases">
        <title>A transcriptomic atlas of mushroom development highlights an independent origin of complex multicellularity.</title>
        <authorList>
            <consortium name="DOE Joint Genome Institute"/>
            <person name="Krizsan K."/>
            <person name="Almasi E."/>
            <person name="Merenyi Z."/>
            <person name="Sahu N."/>
            <person name="Viragh M."/>
            <person name="Koszo T."/>
            <person name="Mondo S."/>
            <person name="Kiss B."/>
            <person name="Balint B."/>
            <person name="Kues U."/>
            <person name="Barry K."/>
            <person name="Hegedus J.C."/>
            <person name="Henrissat B."/>
            <person name="Johnson J."/>
            <person name="Lipzen A."/>
            <person name="Ohm R."/>
            <person name="Nagy I."/>
            <person name="Pangilinan J."/>
            <person name="Yan J."/>
            <person name="Xiong Y."/>
            <person name="Grigoriev I.V."/>
            <person name="Hibbett D.S."/>
            <person name="Nagy L.G."/>
        </authorList>
    </citation>
    <scope>NUCLEOTIDE SEQUENCE [LARGE SCALE GENOMIC DNA]</scope>
    <source>
        <strain evidence="4 5">SZMC22713</strain>
    </source>
</reference>
<dbReference type="InterPro" id="IPR018034">
    <property type="entry name" value="Kri1"/>
</dbReference>
<feature type="compositionally biased region" description="Acidic residues" evidence="2">
    <location>
        <begin position="55"/>
        <end position="71"/>
    </location>
</feature>
<evidence type="ECO:0000259" key="3">
    <source>
        <dbReference type="Pfam" id="PF12936"/>
    </source>
</evidence>
<dbReference type="InterPro" id="IPR024626">
    <property type="entry name" value="Kri1-like_C"/>
</dbReference>
<feature type="region of interest" description="Disordered" evidence="2">
    <location>
        <begin position="100"/>
        <end position="210"/>
    </location>
</feature>
<accession>A0A4Y7Q639</accession>
<dbReference type="OrthoDB" id="10252032at2759"/>
<dbReference type="PANTHER" id="PTHR14490">
    <property type="entry name" value="ZINC FINGER, ZZ TYPE"/>
    <property type="match status" value="1"/>
</dbReference>
<dbReference type="GO" id="GO:0000447">
    <property type="term" value="P:endonucleolytic cleavage in ITS1 to separate SSU-rRNA from 5.8S rRNA and LSU-rRNA from tricistronic rRNA transcript (SSU-rRNA, 5.8S rRNA, LSU-rRNA)"/>
    <property type="evidence" value="ECO:0007669"/>
    <property type="project" value="TreeGrafter"/>
</dbReference>
<comment type="similarity">
    <text evidence="1">Belongs to the KRI1 family.</text>
</comment>
<dbReference type="Pfam" id="PF12936">
    <property type="entry name" value="Kri1_C"/>
    <property type="match status" value="1"/>
</dbReference>
<feature type="compositionally biased region" description="Basic and acidic residues" evidence="2">
    <location>
        <begin position="381"/>
        <end position="406"/>
    </location>
</feature>
<feature type="compositionally biased region" description="Basic and acidic residues" evidence="2">
    <location>
        <begin position="233"/>
        <end position="263"/>
    </location>
</feature>
<feature type="compositionally biased region" description="Basic and acidic residues" evidence="2">
    <location>
        <begin position="177"/>
        <end position="187"/>
    </location>
</feature>
<evidence type="ECO:0000313" key="4">
    <source>
        <dbReference type="EMBL" id="TDL23117.1"/>
    </source>
</evidence>
<feature type="region of interest" description="Disordered" evidence="2">
    <location>
        <begin position="305"/>
        <end position="344"/>
    </location>
</feature>
<feature type="compositionally biased region" description="Basic and acidic residues" evidence="2">
    <location>
        <begin position="156"/>
        <end position="167"/>
    </location>
</feature>
<feature type="region of interest" description="Disordered" evidence="2">
    <location>
        <begin position="449"/>
        <end position="522"/>
    </location>
</feature>
<feature type="compositionally biased region" description="Basic and acidic residues" evidence="2">
    <location>
        <begin position="695"/>
        <end position="705"/>
    </location>
</feature>
<feature type="region of interest" description="Disordered" evidence="2">
    <location>
        <begin position="232"/>
        <end position="282"/>
    </location>
</feature>
<feature type="domain" description="Kri1-like C-terminal" evidence="3">
    <location>
        <begin position="557"/>
        <end position="622"/>
    </location>
</feature>
<organism evidence="4 5">
    <name type="scientific">Rickenella mellea</name>
    <dbReference type="NCBI Taxonomy" id="50990"/>
    <lineage>
        <taxon>Eukaryota</taxon>
        <taxon>Fungi</taxon>
        <taxon>Dikarya</taxon>
        <taxon>Basidiomycota</taxon>
        <taxon>Agaricomycotina</taxon>
        <taxon>Agaricomycetes</taxon>
        <taxon>Hymenochaetales</taxon>
        <taxon>Rickenellaceae</taxon>
        <taxon>Rickenella</taxon>
    </lineage>
</organism>
<protein>
    <submittedName>
        <fullName evidence="4">Krr1-domain-containing protein</fullName>
    </submittedName>
</protein>
<name>A0A4Y7Q639_9AGAM</name>
<dbReference type="VEuPathDB" id="FungiDB:BD410DRAFT_859655"/>
<feature type="compositionally biased region" description="Low complexity" evidence="2">
    <location>
        <begin position="45"/>
        <end position="54"/>
    </location>
</feature>
<feature type="compositionally biased region" description="Basic and acidic residues" evidence="2">
    <location>
        <begin position="272"/>
        <end position="282"/>
    </location>
</feature>
<feature type="compositionally biased region" description="Acidic residues" evidence="2">
    <location>
        <begin position="465"/>
        <end position="478"/>
    </location>
</feature>
<gene>
    <name evidence="4" type="ORF">BD410DRAFT_859655</name>
</gene>
<sequence length="725" mass="80728">MLSDSDSDGGAGDDHQLTINEHFAKAYAHKKEREELSKLKDKYGSDAGSDGVYDSSDDSEEDETEDEDGEELTPAVDAAILRTLARIRRRDPGIYESGKGIFEEEEQKTKDAVPALTRSKTKDKTKPLLMRQHALQSAIDGGPSRSPSPGPNVPTHAEEQAALRRETVAAFHSTATRADKEDGKAGGDDGDDDLDGFLVPREMTRDEAEVEQEEYRTFLARAVGEDIGELVTVEERVGEDGGEEGKGAKGEERKEGGKVDEKKTKKKKRKKGEGERKESDHEFLMNYILNRGWIDKSARHVPTFSEITASKSSKKSAKTGDKAEGEGAGVEAGDGGQEAGGLLDDEEFEEVADTFESSYNFRFEEPNATVIPTHPRNIDSLVRREDSARKEARERKKQRKEEKLLKKREEVRRMRALKMKEVRQKLERIGKEGGKSVDDEAFAELDLEGDWDPEKHDQQMAGIYGDDEQLEEDADDVDVEKPTWDDDIDITDIVPPVTATESHVTSQSKKKKKKKKRDEEAMDLDGVDVDAMDADVEMPVVDEEEEWDGTEEMRKQKVDEYMDELYGLEFNDMVGDLPTRFKYTPVAGQTFGLTPAEILLATDAELNQYMGVKKYAPYRRTGAWDANRGERLHELKGKVRSRADELGGFGGLAGDRREDGEQRPAKKRKGKKERTKAKLKNGDADVADGGVVEKSLGEGDTDGRGDGGLAKKRRRQKKSGGEVES</sequence>
<dbReference type="Pfam" id="PF05178">
    <property type="entry name" value="Kri1"/>
    <property type="match status" value="1"/>
</dbReference>
<feature type="region of interest" description="Disordered" evidence="2">
    <location>
        <begin position="37"/>
        <end position="76"/>
    </location>
</feature>
<dbReference type="GO" id="GO:0005730">
    <property type="term" value="C:nucleolus"/>
    <property type="evidence" value="ECO:0007669"/>
    <property type="project" value="TreeGrafter"/>
</dbReference>
<feature type="region of interest" description="Disordered" evidence="2">
    <location>
        <begin position="366"/>
        <end position="406"/>
    </location>
</feature>
<evidence type="ECO:0000256" key="2">
    <source>
        <dbReference type="SAM" id="MobiDB-lite"/>
    </source>
</evidence>
<feature type="compositionally biased region" description="Gly residues" evidence="2">
    <location>
        <begin position="326"/>
        <end position="339"/>
    </location>
</feature>
<dbReference type="PANTHER" id="PTHR14490:SF5">
    <property type="entry name" value="PROTEIN KRI1 HOMOLOG"/>
    <property type="match status" value="1"/>
</dbReference>
<dbReference type="STRING" id="50990.A0A4Y7Q639"/>
<proteinExistence type="inferred from homology"/>
<feature type="region of interest" description="Disordered" evidence="2">
    <location>
        <begin position="646"/>
        <end position="725"/>
    </location>
</feature>
<keyword evidence="5" id="KW-1185">Reference proteome</keyword>
<dbReference type="Proteomes" id="UP000294933">
    <property type="component" value="Unassembled WGS sequence"/>
</dbReference>
<evidence type="ECO:0000313" key="5">
    <source>
        <dbReference type="Proteomes" id="UP000294933"/>
    </source>
</evidence>
<evidence type="ECO:0000256" key="1">
    <source>
        <dbReference type="ARBA" id="ARBA00007473"/>
    </source>
</evidence>
<dbReference type="EMBL" id="ML170172">
    <property type="protein sequence ID" value="TDL23117.1"/>
    <property type="molecule type" value="Genomic_DNA"/>
</dbReference>